<dbReference type="Pfam" id="PF18478">
    <property type="entry name" value="PIN_10"/>
    <property type="match status" value="1"/>
</dbReference>
<accession>A0A5M3VVA0</accession>
<dbReference type="OrthoDB" id="3699343at2"/>
<gene>
    <name evidence="3" type="ORF">Acor_07320</name>
</gene>
<feature type="domain" description="VapC45 PIN like" evidence="2">
    <location>
        <begin position="1"/>
        <end position="78"/>
    </location>
</feature>
<evidence type="ECO:0000256" key="1">
    <source>
        <dbReference type="SAM" id="Phobius"/>
    </source>
</evidence>
<keyword evidence="1" id="KW-1133">Transmembrane helix</keyword>
<dbReference type="InterPro" id="IPR041375">
    <property type="entry name" value="VapC45_PIN-like"/>
</dbReference>
<reference evidence="3 4" key="1">
    <citation type="submission" date="2019-10" db="EMBL/GenBank/DDBJ databases">
        <title>Whole genome shotgun sequence of Acrocarpospora corrugata NBRC 13972.</title>
        <authorList>
            <person name="Ichikawa N."/>
            <person name="Kimura A."/>
            <person name="Kitahashi Y."/>
            <person name="Komaki H."/>
            <person name="Oguchi A."/>
        </authorList>
    </citation>
    <scope>NUCLEOTIDE SEQUENCE [LARGE SCALE GENOMIC DNA]</scope>
    <source>
        <strain evidence="3 4">NBRC 13972</strain>
    </source>
</reference>
<evidence type="ECO:0000259" key="2">
    <source>
        <dbReference type="Pfam" id="PF18478"/>
    </source>
</evidence>
<keyword evidence="1" id="KW-0812">Transmembrane</keyword>
<proteinExistence type="predicted"/>
<sequence>MRLLLDENVPRPLHQILTTFILDQEIVHLLDMPGWSGTRDEKLYPRAAADGFHAVLTNDGRQMERPREVAAIAAFGLHRIEYPHKHPGLVGMGIAIATVAAALPAALALLETADRQRLITLRAVDPTAAARLRVVDPACAPPKHWPDTSQP</sequence>
<dbReference type="EMBL" id="BLAD01000037">
    <property type="protein sequence ID" value="GER98670.1"/>
    <property type="molecule type" value="Genomic_DNA"/>
</dbReference>
<evidence type="ECO:0000313" key="3">
    <source>
        <dbReference type="EMBL" id="GER98670.1"/>
    </source>
</evidence>
<dbReference type="AlphaFoldDB" id="A0A5M3VVA0"/>
<feature type="transmembrane region" description="Helical" evidence="1">
    <location>
        <begin position="89"/>
        <end position="110"/>
    </location>
</feature>
<dbReference type="Proteomes" id="UP000334990">
    <property type="component" value="Unassembled WGS sequence"/>
</dbReference>
<keyword evidence="1" id="KW-0472">Membrane</keyword>
<protein>
    <recommendedName>
        <fullName evidence="2">VapC45 PIN like domain-containing protein</fullName>
    </recommendedName>
</protein>
<organism evidence="3 4">
    <name type="scientific">Acrocarpospora corrugata</name>
    <dbReference type="NCBI Taxonomy" id="35763"/>
    <lineage>
        <taxon>Bacteria</taxon>
        <taxon>Bacillati</taxon>
        <taxon>Actinomycetota</taxon>
        <taxon>Actinomycetes</taxon>
        <taxon>Streptosporangiales</taxon>
        <taxon>Streptosporangiaceae</taxon>
        <taxon>Acrocarpospora</taxon>
    </lineage>
</organism>
<name>A0A5M3VVA0_9ACTN</name>
<keyword evidence="4" id="KW-1185">Reference proteome</keyword>
<dbReference type="RefSeq" id="WP_155335103.1">
    <property type="nucleotide sequence ID" value="NZ_BAAABN010000078.1"/>
</dbReference>
<comment type="caution">
    <text evidence="3">The sequence shown here is derived from an EMBL/GenBank/DDBJ whole genome shotgun (WGS) entry which is preliminary data.</text>
</comment>
<evidence type="ECO:0000313" key="4">
    <source>
        <dbReference type="Proteomes" id="UP000334990"/>
    </source>
</evidence>